<dbReference type="EMBL" id="JAHRHJ020000007">
    <property type="protein sequence ID" value="KAH9307613.1"/>
    <property type="molecule type" value="Genomic_DNA"/>
</dbReference>
<comment type="subcellular location">
    <subcellularLocation>
        <location evidence="1">Membrane</location>
    </subcellularLocation>
</comment>
<evidence type="ECO:0000313" key="7">
    <source>
        <dbReference type="Proteomes" id="UP000824469"/>
    </source>
</evidence>
<dbReference type="GO" id="GO:0016020">
    <property type="term" value="C:membrane"/>
    <property type="evidence" value="ECO:0007669"/>
    <property type="project" value="UniProtKB-SubCell"/>
</dbReference>
<comment type="caution">
    <text evidence="6">The sequence shown here is derived from an EMBL/GenBank/DDBJ whole genome shotgun (WGS) entry which is preliminary data.</text>
</comment>
<dbReference type="InterPro" id="IPR007749">
    <property type="entry name" value="DUF677"/>
</dbReference>
<evidence type="ECO:0000256" key="2">
    <source>
        <dbReference type="ARBA" id="ARBA00009074"/>
    </source>
</evidence>
<evidence type="ECO:0000256" key="1">
    <source>
        <dbReference type="ARBA" id="ARBA00004370"/>
    </source>
</evidence>
<gene>
    <name evidence="6" type="ORF">KI387_035524</name>
</gene>
<feature type="non-terminal residue" evidence="6">
    <location>
        <position position="275"/>
    </location>
</feature>
<comment type="similarity">
    <text evidence="2">Belongs to the UPF0496 family.</text>
</comment>
<keyword evidence="4" id="KW-1133">Transmembrane helix</keyword>
<name>A0AA38FQL9_TAXCH</name>
<dbReference type="PANTHER" id="PTHR31113:SF3">
    <property type="entry name" value="UPF0496 PROTEIN 1"/>
    <property type="match status" value="1"/>
</dbReference>
<reference evidence="6 7" key="1">
    <citation type="journal article" date="2021" name="Nat. Plants">
        <title>The Taxus genome provides insights into paclitaxel biosynthesis.</title>
        <authorList>
            <person name="Xiong X."/>
            <person name="Gou J."/>
            <person name="Liao Q."/>
            <person name="Li Y."/>
            <person name="Zhou Q."/>
            <person name="Bi G."/>
            <person name="Li C."/>
            <person name="Du R."/>
            <person name="Wang X."/>
            <person name="Sun T."/>
            <person name="Guo L."/>
            <person name="Liang H."/>
            <person name="Lu P."/>
            <person name="Wu Y."/>
            <person name="Zhang Z."/>
            <person name="Ro D.K."/>
            <person name="Shang Y."/>
            <person name="Huang S."/>
            <person name="Yan J."/>
        </authorList>
    </citation>
    <scope>NUCLEOTIDE SEQUENCE [LARGE SCALE GENOMIC DNA]</scope>
    <source>
        <strain evidence="6">Ta-2019</strain>
    </source>
</reference>
<keyword evidence="5" id="KW-0472">Membrane</keyword>
<evidence type="ECO:0000256" key="5">
    <source>
        <dbReference type="ARBA" id="ARBA00023136"/>
    </source>
</evidence>
<sequence length="275" mass="31118">CKTACTGRCKAASLNDQCLRACGTCCARCNCVPPGTYGNKELCPCYASLPGIQNGLNIPASCSYKISSALMKWVTFGDDSLAAAFKGFKRPYVSIEQMYVEVAQAAESKSLGVFEDLKDRALDTLPNEGFSLQFLQDITSCFLDVDQNVAKLILENKKYIWKSPDLKEIIKEHFDNSLETLRFCEELENCLKRARSEQLKLQIALQHIAPQGSLPGKEQYAKIVEKLNAFKSALNPFNWDLFLKLDTLQTRHSQMLETLDAKRRQLQKKHWWIKC</sequence>
<proteinExistence type="inferred from homology"/>
<dbReference type="Pfam" id="PF02704">
    <property type="entry name" value="GASA"/>
    <property type="match status" value="1"/>
</dbReference>
<keyword evidence="3" id="KW-0812">Transmembrane</keyword>
<organism evidence="6 7">
    <name type="scientific">Taxus chinensis</name>
    <name type="common">Chinese yew</name>
    <name type="synonym">Taxus wallichiana var. chinensis</name>
    <dbReference type="NCBI Taxonomy" id="29808"/>
    <lineage>
        <taxon>Eukaryota</taxon>
        <taxon>Viridiplantae</taxon>
        <taxon>Streptophyta</taxon>
        <taxon>Embryophyta</taxon>
        <taxon>Tracheophyta</taxon>
        <taxon>Spermatophyta</taxon>
        <taxon>Pinopsida</taxon>
        <taxon>Pinidae</taxon>
        <taxon>Conifers II</taxon>
        <taxon>Cupressales</taxon>
        <taxon>Taxaceae</taxon>
        <taxon>Taxus</taxon>
    </lineage>
</organism>
<evidence type="ECO:0000256" key="4">
    <source>
        <dbReference type="ARBA" id="ARBA00022989"/>
    </source>
</evidence>
<keyword evidence="7" id="KW-1185">Reference proteome</keyword>
<dbReference type="AlphaFoldDB" id="A0AA38FQL9"/>
<dbReference type="InterPro" id="IPR003854">
    <property type="entry name" value="GASA"/>
</dbReference>
<evidence type="ECO:0000256" key="3">
    <source>
        <dbReference type="ARBA" id="ARBA00022692"/>
    </source>
</evidence>
<protein>
    <submittedName>
        <fullName evidence="6">Uncharacterized protein</fullName>
    </submittedName>
</protein>
<evidence type="ECO:0000313" key="6">
    <source>
        <dbReference type="EMBL" id="KAH9307613.1"/>
    </source>
</evidence>
<dbReference type="PANTHER" id="PTHR31113">
    <property type="entry name" value="UPF0496 PROTEIN 3-RELATED"/>
    <property type="match status" value="1"/>
</dbReference>
<dbReference type="Pfam" id="PF05055">
    <property type="entry name" value="DUF677"/>
    <property type="match status" value="1"/>
</dbReference>
<accession>A0AA38FQL9</accession>
<dbReference type="Proteomes" id="UP000824469">
    <property type="component" value="Unassembled WGS sequence"/>
</dbReference>